<proteinExistence type="predicted"/>
<evidence type="ECO:0000313" key="2">
    <source>
        <dbReference type="Proteomes" id="UP001310386"/>
    </source>
</evidence>
<organism evidence="1 2">
    <name type="scientific">Ferviditalea candida</name>
    <dbReference type="NCBI Taxonomy" id="3108399"/>
    <lineage>
        <taxon>Bacteria</taxon>
        <taxon>Bacillati</taxon>
        <taxon>Bacillota</taxon>
        <taxon>Bacilli</taxon>
        <taxon>Bacillales</taxon>
        <taxon>Paenibacillaceae</taxon>
        <taxon>Ferviditalea</taxon>
    </lineage>
</organism>
<dbReference type="RefSeq" id="WP_371753740.1">
    <property type="nucleotide sequence ID" value="NZ_JAYJLD010000009.1"/>
</dbReference>
<accession>A0ABU5ZGJ9</accession>
<keyword evidence="2" id="KW-1185">Reference proteome</keyword>
<evidence type="ECO:0000313" key="1">
    <source>
        <dbReference type="EMBL" id="MEB3101621.1"/>
    </source>
</evidence>
<sequence length="263" mass="30303">MKKRRIQNVWSKWTKTVVLWKSGELKKYVPSTKIMSRSLLLDMLKKHRMVYIKPNIGTSGIGVMKLELIRENGHDNYFCHSGTLKCGFRSFEDMYRFILSRKVRRMYLVQKGILVLRHQGRPFDIRVMVQRNPRGVWETTGLAGRIAQPGKAVTNRSNGGSVLEVEALLSPYASGSKKALVVANLKRLGVSIARHMQRTYPGISELGVDVALDQQMKPWILEVNTSPVSLLFDDLRDKGMIRKIMRYSRAYGKIIRLKKKRRK</sequence>
<dbReference type="SUPFAM" id="SSF56059">
    <property type="entry name" value="Glutathione synthetase ATP-binding domain-like"/>
    <property type="match status" value="1"/>
</dbReference>
<gene>
    <name evidence="1" type="ORF">VF724_08090</name>
</gene>
<dbReference type="Proteomes" id="UP001310386">
    <property type="component" value="Unassembled WGS sequence"/>
</dbReference>
<name>A0ABU5ZGJ9_9BACL</name>
<dbReference type="InterPro" id="IPR026838">
    <property type="entry name" value="YheC/D"/>
</dbReference>
<dbReference type="Gene3D" id="3.30.470.20">
    <property type="entry name" value="ATP-grasp fold, B domain"/>
    <property type="match status" value="1"/>
</dbReference>
<dbReference type="Pfam" id="PF14398">
    <property type="entry name" value="ATPgrasp_YheCD"/>
    <property type="match status" value="1"/>
</dbReference>
<comment type="caution">
    <text evidence="1">The sequence shown here is derived from an EMBL/GenBank/DDBJ whole genome shotgun (WGS) entry which is preliminary data.</text>
</comment>
<dbReference type="EMBL" id="JAYJLD010000009">
    <property type="protein sequence ID" value="MEB3101621.1"/>
    <property type="molecule type" value="Genomic_DNA"/>
</dbReference>
<protein>
    <submittedName>
        <fullName evidence="1">YheC/YheD family protein</fullName>
    </submittedName>
</protein>
<reference evidence="1" key="1">
    <citation type="submission" date="2023-12" db="EMBL/GenBank/DDBJ databases">
        <title>Fervidustalea candida gen. nov., sp. nov., a novel member of the family Paenibacillaceae isolated from a geothermal area.</title>
        <authorList>
            <person name="Li W.-J."/>
            <person name="Jiao J.-Y."/>
            <person name="Chen Y."/>
        </authorList>
    </citation>
    <scope>NUCLEOTIDE SEQUENCE</scope>
    <source>
        <strain evidence="1">SYSU GA230002</strain>
    </source>
</reference>